<dbReference type="EMBL" id="CP012672">
    <property type="protein sequence ID" value="AUX32917.1"/>
    <property type="molecule type" value="Genomic_DNA"/>
</dbReference>
<evidence type="ECO:0000313" key="1">
    <source>
        <dbReference type="EMBL" id="AUX32917.1"/>
    </source>
</evidence>
<name>A0A4P2QRK4_SORCE</name>
<accession>A0A4P2QRK4</accession>
<protein>
    <submittedName>
        <fullName evidence="1">Uncharacterized protein</fullName>
    </submittedName>
</protein>
<dbReference type="Proteomes" id="UP000295497">
    <property type="component" value="Chromosome"/>
</dbReference>
<dbReference type="RefSeq" id="WP_129576424.1">
    <property type="nucleotide sequence ID" value="NZ_CP012672.1"/>
</dbReference>
<organism evidence="1 2">
    <name type="scientific">Sorangium cellulosum</name>
    <name type="common">Polyangium cellulosum</name>
    <dbReference type="NCBI Taxonomy" id="56"/>
    <lineage>
        <taxon>Bacteria</taxon>
        <taxon>Pseudomonadati</taxon>
        <taxon>Myxococcota</taxon>
        <taxon>Polyangia</taxon>
        <taxon>Polyangiales</taxon>
        <taxon>Polyangiaceae</taxon>
        <taxon>Sorangium</taxon>
    </lineage>
</organism>
<gene>
    <name evidence="1" type="ORF">SOCE836_050690</name>
</gene>
<sequence length="232" mass="26564">MNVLDSPFPLGWYAAGSHESFWGHGNTYMLIPYDQLPELEQHHWDGSFRWLPAPPERDTVLGVHEESCEKQLDLSQLYGEAQQAGIRIPDAFATFLTTPEIHRRVPTCTACYLELSTRLLEPPSNQPGRLLRFMNDQQACVLWYLYLPPDDVPAVVAGMPEWLDDASEGSLDDDDGVVFEQLVLCAPDFETFIYRFWIENAIWYALVERRPLTSAQSAYLDAVQRARRQSRA</sequence>
<dbReference type="AlphaFoldDB" id="A0A4P2QRK4"/>
<evidence type="ECO:0000313" key="2">
    <source>
        <dbReference type="Proteomes" id="UP000295497"/>
    </source>
</evidence>
<proteinExistence type="predicted"/>
<reference evidence="1 2" key="1">
    <citation type="submission" date="2015-09" db="EMBL/GenBank/DDBJ databases">
        <title>Sorangium comparison.</title>
        <authorList>
            <person name="Zaburannyi N."/>
            <person name="Bunk B."/>
            <person name="Overmann J."/>
            <person name="Mueller R."/>
        </authorList>
    </citation>
    <scope>NUCLEOTIDE SEQUENCE [LARGE SCALE GENOMIC DNA]</scope>
    <source>
        <strain evidence="1 2">So ce836</strain>
    </source>
</reference>